<dbReference type="PROSITE" id="PS50157">
    <property type="entry name" value="ZINC_FINGER_C2H2_2"/>
    <property type="match status" value="3"/>
</dbReference>
<dbReference type="EMBL" id="MBFR01000032">
    <property type="protein sequence ID" value="PVU96448.1"/>
    <property type="molecule type" value="Genomic_DNA"/>
</dbReference>
<evidence type="ECO:0000313" key="6">
    <source>
        <dbReference type="EMBL" id="PVU96448.1"/>
    </source>
</evidence>
<dbReference type="Pfam" id="PF00096">
    <property type="entry name" value="zf-C2H2"/>
    <property type="match status" value="2"/>
</dbReference>
<evidence type="ECO:0000313" key="7">
    <source>
        <dbReference type="Proteomes" id="UP000245383"/>
    </source>
</evidence>
<keyword evidence="7" id="KW-1185">Reference proteome</keyword>
<evidence type="ECO:0000259" key="5">
    <source>
        <dbReference type="PROSITE" id="PS50157"/>
    </source>
</evidence>
<protein>
    <recommendedName>
        <fullName evidence="5">C2H2-type domain-containing protein</fullName>
    </recommendedName>
</protein>
<dbReference type="Gene3D" id="3.30.160.60">
    <property type="entry name" value="Classic Zinc Finger"/>
    <property type="match status" value="3"/>
</dbReference>
<dbReference type="SUPFAM" id="SSF57667">
    <property type="entry name" value="beta-beta-alpha zinc fingers"/>
    <property type="match status" value="2"/>
</dbReference>
<keyword evidence="3" id="KW-0862">Zinc</keyword>
<evidence type="ECO:0000256" key="3">
    <source>
        <dbReference type="ARBA" id="ARBA00022833"/>
    </source>
</evidence>
<dbReference type="AlphaFoldDB" id="A0A2T9YVT4"/>
<evidence type="ECO:0000256" key="4">
    <source>
        <dbReference type="PROSITE-ProRule" id="PRU00042"/>
    </source>
</evidence>
<name>A0A2T9YVT4_9FUNG</name>
<organism evidence="6 7">
    <name type="scientific">Smittium simulii</name>
    <dbReference type="NCBI Taxonomy" id="133385"/>
    <lineage>
        <taxon>Eukaryota</taxon>
        <taxon>Fungi</taxon>
        <taxon>Fungi incertae sedis</taxon>
        <taxon>Zoopagomycota</taxon>
        <taxon>Kickxellomycotina</taxon>
        <taxon>Harpellomycetes</taxon>
        <taxon>Harpellales</taxon>
        <taxon>Legeriomycetaceae</taxon>
        <taxon>Smittium</taxon>
    </lineage>
</organism>
<dbReference type="InterPro" id="IPR036236">
    <property type="entry name" value="Znf_C2H2_sf"/>
</dbReference>
<dbReference type="OrthoDB" id="8922241at2759"/>
<evidence type="ECO:0000256" key="2">
    <source>
        <dbReference type="ARBA" id="ARBA00022771"/>
    </source>
</evidence>
<keyword evidence="2 4" id="KW-0863">Zinc-finger</keyword>
<dbReference type="GO" id="GO:0000978">
    <property type="term" value="F:RNA polymerase II cis-regulatory region sequence-specific DNA binding"/>
    <property type="evidence" value="ECO:0007669"/>
    <property type="project" value="TreeGrafter"/>
</dbReference>
<sequence>MNGAFICLPEQSELLNSYNSQMAESHKNMGTFADTNSDTLNQLYFLNSNVKNLSSINGIPSTIDMNNLNFFDNGLNHNKKQDLNCINNLSATQFQSREYNDAQFAYLSNIAQVTASEHDPNYMLFQQSSIDYSNIINQNFVSNTNKQHFGQDYNNDFSETLLSEQTCYNTPESMQKNLSPIDSNGLGLGLALNNCNDSLNNNQKLKKSLEKNWNIDFISNFIKNEGIAPSDYNNLEYSSNNCLPFNSHPHKKNIDLNNLFGKCKLLDSTNKAQDATSKLIKKHPLDVEKIDNEMANNFNNGVHYIDNYSGLNFKRSKTDNNSFAGYKNKENINAFSAQNKLQASYNNLSEYFNNNPNRSRLLNDEIYSKIKTSNSECIYTDHNYVKNKDYSLIQKSIQDMSSNKYNLSLDDKLRTVSAKTIENILTVDSNLSKSCLDQGEIKLHQKPPNNKLDQNFQNQVKTEQYDTFIDSDTKKDKEKKLITCPHEGCNGTFKSLSFLKSHMNTHTKDRPFKCMYCKASFSRKHDLKRHTRIHTGDKPHKCKYCGRGFARTDALSRHCMYGPCSTFYSKKLLCMLNMNMDLNLDANIIQNNNMNRGIGMDMIMNSDTNQSLAQFYQ</sequence>
<dbReference type="FunFam" id="3.30.160.60:FF:002343">
    <property type="entry name" value="Zinc finger protein 33A"/>
    <property type="match status" value="1"/>
</dbReference>
<dbReference type="PANTHER" id="PTHR23235">
    <property type="entry name" value="KRUEPPEL-LIKE TRANSCRIPTION FACTOR"/>
    <property type="match status" value="1"/>
</dbReference>
<keyword evidence="1" id="KW-0479">Metal-binding</keyword>
<proteinExistence type="predicted"/>
<comment type="caution">
    <text evidence="6">The sequence shown here is derived from an EMBL/GenBank/DDBJ whole genome shotgun (WGS) entry which is preliminary data.</text>
</comment>
<dbReference type="FunFam" id="3.30.160.60:FF:000446">
    <property type="entry name" value="Zinc finger protein"/>
    <property type="match status" value="1"/>
</dbReference>
<feature type="domain" description="C2H2-type" evidence="5">
    <location>
        <begin position="482"/>
        <end position="511"/>
    </location>
</feature>
<dbReference type="PROSITE" id="PS00028">
    <property type="entry name" value="ZINC_FINGER_C2H2_1"/>
    <property type="match status" value="2"/>
</dbReference>
<dbReference type="GO" id="GO:0000981">
    <property type="term" value="F:DNA-binding transcription factor activity, RNA polymerase II-specific"/>
    <property type="evidence" value="ECO:0007669"/>
    <property type="project" value="TreeGrafter"/>
</dbReference>
<dbReference type="STRING" id="133385.A0A2T9YVT4"/>
<dbReference type="SMART" id="SM00355">
    <property type="entry name" value="ZnF_C2H2"/>
    <property type="match status" value="3"/>
</dbReference>
<dbReference type="GO" id="GO:0008270">
    <property type="term" value="F:zinc ion binding"/>
    <property type="evidence" value="ECO:0007669"/>
    <property type="project" value="UniProtKB-KW"/>
</dbReference>
<reference evidence="6 7" key="1">
    <citation type="journal article" date="2018" name="MBio">
        <title>Comparative Genomics Reveals the Core Gene Toolbox for the Fungus-Insect Symbiosis.</title>
        <authorList>
            <person name="Wang Y."/>
            <person name="Stata M."/>
            <person name="Wang W."/>
            <person name="Stajich J.E."/>
            <person name="White M.M."/>
            <person name="Moncalvo J.M."/>
        </authorList>
    </citation>
    <scope>NUCLEOTIDE SEQUENCE [LARGE SCALE GENOMIC DNA]</scope>
    <source>
        <strain evidence="6 7">SWE-8-4</strain>
    </source>
</reference>
<feature type="domain" description="C2H2-type" evidence="5">
    <location>
        <begin position="512"/>
        <end position="539"/>
    </location>
</feature>
<feature type="domain" description="C2H2-type" evidence="5">
    <location>
        <begin position="540"/>
        <end position="558"/>
    </location>
</feature>
<dbReference type="PANTHER" id="PTHR23235:SF120">
    <property type="entry name" value="KRUPPEL-LIKE FACTOR 15"/>
    <property type="match status" value="1"/>
</dbReference>
<dbReference type="Proteomes" id="UP000245383">
    <property type="component" value="Unassembled WGS sequence"/>
</dbReference>
<accession>A0A2T9YVT4</accession>
<evidence type="ECO:0000256" key="1">
    <source>
        <dbReference type="ARBA" id="ARBA00022723"/>
    </source>
</evidence>
<gene>
    <name evidence="6" type="ORF">BB561_001173</name>
</gene>
<dbReference type="InterPro" id="IPR013087">
    <property type="entry name" value="Znf_C2H2_type"/>
</dbReference>